<dbReference type="NCBIfam" id="TIGR03831">
    <property type="entry name" value="YgiT_finger"/>
    <property type="match status" value="1"/>
</dbReference>
<dbReference type="Proteomes" id="UP000663722">
    <property type="component" value="Chromosome"/>
</dbReference>
<gene>
    <name evidence="1" type="ORF">dnm_021690</name>
</gene>
<accession>A0A975BIV7</accession>
<name>A0A975BIV7_9BACT</name>
<dbReference type="EMBL" id="CP061800">
    <property type="protein sequence ID" value="QTA86148.1"/>
    <property type="molecule type" value="Genomic_DNA"/>
</dbReference>
<keyword evidence="2" id="KW-1185">Reference proteome</keyword>
<dbReference type="InterPro" id="IPR022453">
    <property type="entry name" value="Znf_MqsA-type"/>
</dbReference>
<dbReference type="RefSeq" id="WP_207681907.1">
    <property type="nucleotide sequence ID" value="NZ_CP061800.1"/>
</dbReference>
<dbReference type="Gene3D" id="3.10.20.860">
    <property type="match status" value="1"/>
</dbReference>
<sequence length="90" mass="10263">MKPFEKCPVCNGELIEKEVEKLLRGGIHTAVVSVRAEVCLRCGERLYSQETVRQFEQIRDKLKRQDISEFEPLGKTFRVNTICGMGSTMA</sequence>
<protein>
    <submittedName>
        <fullName evidence="1">Zinc-binding domain-containing protein</fullName>
    </submittedName>
</protein>
<organism evidence="1 2">
    <name type="scientific">Desulfonema magnum</name>
    <dbReference type="NCBI Taxonomy" id="45655"/>
    <lineage>
        <taxon>Bacteria</taxon>
        <taxon>Pseudomonadati</taxon>
        <taxon>Thermodesulfobacteriota</taxon>
        <taxon>Desulfobacteria</taxon>
        <taxon>Desulfobacterales</taxon>
        <taxon>Desulfococcaceae</taxon>
        <taxon>Desulfonema</taxon>
    </lineage>
</organism>
<proteinExistence type="predicted"/>
<dbReference type="KEGG" id="dmm:dnm_021690"/>
<evidence type="ECO:0000313" key="2">
    <source>
        <dbReference type="Proteomes" id="UP000663722"/>
    </source>
</evidence>
<dbReference type="AlphaFoldDB" id="A0A975BIV7"/>
<reference evidence="1" key="1">
    <citation type="journal article" date="2021" name="Microb. Physiol.">
        <title>Proteogenomic Insights into the Physiology of Marine, Sulfate-Reducing, Filamentous Desulfonema limicola and Desulfonema magnum.</title>
        <authorList>
            <person name="Schnaars V."/>
            <person name="Wohlbrand L."/>
            <person name="Scheve S."/>
            <person name="Hinrichs C."/>
            <person name="Reinhardt R."/>
            <person name="Rabus R."/>
        </authorList>
    </citation>
    <scope>NUCLEOTIDE SEQUENCE</scope>
    <source>
        <strain evidence="1">4be13</strain>
    </source>
</reference>
<evidence type="ECO:0000313" key="1">
    <source>
        <dbReference type="EMBL" id="QTA86148.1"/>
    </source>
</evidence>